<evidence type="ECO:0000256" key="3">
    <source>
        <dbReference type="ARBA" id="ARBA00011245"/>
    </source>
</evidence>
<comment type="subunit">
    <text evidence="3">Monomer.</text>
</comment>
<dbReference type="GO" id="GO:0070012">
    <property type="term" value="F:oligopeptidase activity"/>
    <property type="evidence" value="ECO:0007669"/>
    <property type="project" value="TreeGrafter"/>
</dbReference>
<keyword evidence="4 7" id="KW-0645">Protease</keyword>
<proteinExistence type="inferred from homology"/>
<feature type="domain" description="Peptidase S9A N-terminal" evidence="9">
    <location>
        <begin position="65"/>
        <end position="506"/>
    </location>
</feature>
<organism evidence="10 11">
    <name type="scientific">Tilletiopsis washingtonensis</name>
    <dbReference type="NCBI Taxonomy" id="58919"/>
    <lineage>
        <taxon>Eukaryota</taxon>
        <taxon>Fungi</taxon>
        <taxon>Dikarya</taxon>
        <taxon>Basidiomycota</taxon>
        <taxon>Ustilaginomycotina</taxon>
        <taxon>Exobasidiomycetes</taxon>
        <taxon>Entylomatales</taxon>
        <taxon>Entylomatales incertae sedis</taxon>
        <taxon>Tilletiopsis</taxon>
    </lineage>
</organism>
<protein>
    <recommendedName>
        <fullName evidence="7">Prolyl endopeptidase</fullName>
        <ecNumber evidence="7">3.4.21.-</ecNumber>
    </recommendedName>
</protein>
<evidence type="ECO:0000313" key="10">
    <source>
        <dbReference type="EMBL" id="PWN96025.1"/>
    </source>
</evidence>
<dbReference type="PANTHER" id="PTHR42881:SF2">
    <property type="entry name" value="PROLYL ENDOPEPTIDASE"/>
    <property type="match status" value="1"/>
</dbReference>
<dbReference type="SUPFAM" id="SSF50993">
    <property type="entry name" value="Peptidase/esterase 'gauge' domain"/>
    <property type="match status" value="1"/>
</dbReference>
<dbReference type="Pfam" id="PF00326">
    <property type="entry name" value="Peptidase_S9"/>
    <property type="match status" value="1"/>
</dbReference>
<keyword evidence="11" id="KW-1185">Reference proteome</keyword>
<dbReference type="Proteomes" id="UP000245946">
    <property type="component" value="Unassembled WGS sequence"/>
</dbReference>
<evidence type="ECO:0000256" key="5">
    <source>
        <dbReference type="ARBA" id="ARBA00022801"/>
    </source>
</evidence>
<dbReference type="InterPro" id="IPR002470">
    <property type="entry name" value="Peptidase_S9A"/>
</dbReference>
<dbReference type="InterPro" id="IPR023302">
    <property type="entry name" value="Pept_S9A_N"/>
</dbReference>
<dbReference type="GeneID" id="37270643"/>
<accession>A0A316Z721</accession>
<evidence type="ECO:0000259" key="9">
    <source>
        <dbReference type="Pfam" id="PF02897"/>
    </source>
</evidence>
<evidence type="ECO:0000256" key="6">
    <source>
        <dbReference type="ARBA" id="ARBA00022825"/>
    </source>
</evidence>
<evidence type="ECO:0000256" key="2">
    <source>
        <dbReference type="ARBA" id="ARBA00005228"/>
    </source>
</evidence>
<comment type="similarity">
    <text evidence="2 7">Belongs to the peptidase S9A family.</text>
</comment>
<dbReference type="InterPro" id="IPR029058">
    <property type="entry name" value="AB_hydrolase_fold"/>
</dbReference>
<evidence type="ECO:0000313" key="11">
    <source>
        <dbReference type="Proteomes" id="UP000245946"/>
    </source>
</evidence>
<dbReference type="GO" id="GO:0005829">
    <property type="term" value="C:cytosol"/>
    <property type="evidence" value="ECO:0007669"/>
    <property type="project" value="TreeGrafter"/>
</dbReference>
<dbReference type="STRING" id="58919.A0A316Z721"/>
<dbReference type="Pfam" id="PF02897">
    <property type="entry name" value="Peptidase_S9_N"/>
    <property type="match status" value="1"/>
</dbReference>
<dbReference type="EC" id="3.4.21.-" evidence="7"/>
<dbReference type="InterPro" id="IPR051167">
    <property type="entry name" value="Prolyl_oligopep/macrocyclase"/>
</dbReference>
<feature type="domain" description="Peptidase S9 prolyl oligopeptidase catalytic" evidence="8">
    <location>
        <begin position="585"/>
        <end position="800"/>
    </location>
</feature>
<evidence type="ECO:0000256" key="1">
    <source>
        <dbReference type="ARBA" id="ARBA00001070"/>
    </source>
</evidence>
<evidence type="ECO:0000256" key="4">
    <source>
        <dbReference type="ARBA" id="ARBA00022670"/>
    </source>
</evidence>
<sequence>MPLALLARPLPRTAVLTSIFALSVSLSLRTSPLSAPRAMSSRAANAPGWDPVARPFPAARRSDASATYKSKAQGEVVVPEPYDWLETPPSQSSETKTWVEAQAQATQEYIDGYPDRAVFKRLLESSFSYPRTSCPSAKGDGAFYYSYNSGLDPQSTIYRATAEDVARPTGDTPVGEKWFDQNLMSKDGTVALSATSFSKSGKYFAYGISKAGSDWLRVYVRPTLAPFNTPPADGSTARTGGPDRLEDEIRSVKFSGITWLHDDSGFFYQAFPEAESIGADGHGTETDANKDARLHFHKIGTKQSEDVLVVAKDPVTRESMWSTVVSDDGEWVILSNSKDTDTKARTYVASLKDQKVSDSMKWIPLSTDFKSELSYLGNDGTTFYFMTNRDAANYKIVRIELDASSAQSGHPAQLSGDVKTTDLLAEDKDALLSTATIINENKLVIIYSRNVQDEVWQYELKSGKQIKRLLPELVGTVTQFSGRREDSTAYVSTMSFVSPGTQTRLDWGASAAQSTTATPEESVYRTTLVAGIKPDDFVSEQRWFESKDGTKVPMFLTRRKDTPLDGTAPTWCYFYGGFNIPLAPTFSPSLMTWVQAYGGVLAWVNARGGGEFGGKWHDAGRLLHKQNVFDDVLAACEYLKTNKISGVTIVNGGSNGGLGAMAVGNQAEEKHGIGAVVAEVGVHDMLKFSTWTIGAAWCADYGNPIEDPVMFDYNYKYSPLHNVNPNKTYPTVAILSSDHDDRVVPAHSFKMVAELQHKHPENPNPILARLELNAGHGAGKSTQKRIEEACDKYAIVARSLGLQLKNKTAAL</sequence>
<comment type="catalytic activity">
    <reaction evidence="1">
        <text>Hydrolysis of Pro-|-Xaa &gt;&gt; Ala-|-Xaa in oligopeptides.</text>
        <dbReference type="EC" id="3.4.21.26"/>
    </reaction>
</comment>
<dbReference type="InterPro" id="IPR001375">
    <property type="entry name" value="Peptidase_S9_cat"/>
</dbReference>
<dbReference type="SUPFAM" id="SSF53474">
    <property type="entry name" value="alpha/beta-Hydrolases"/>
    <property type="match status" value="1"/>
</dbReference>
<dbReference type="GO" id="GO:0006508">
    <property type="term" value="P:proteolysis"/>
    <property type="evidence" value="ECO:0007669"/>
    <property type="project" value="UniProtKB-KW"/>
</dbReference>
<dbReference type="RefSeq" id="XP_025596304.1">
    <property type="nucleotide sequence ID" value="XM_025743099.1"/>
</dbReference>
<dbReference type="GO" id="GO:0004252">
    <property type="term" value="F:serine-type endopeptidase activity"/>
    <property type="evidence" value="ECO:0007669"/>
    <property type="project" value="UniProtKB-UniRule"/>
</dbReference>
<evidence type="ECO:0000259" key="8">
    <source>
        <dbReference type="Pfam" id="PF00326"/>
    </source>
</evidence>
<dbReference type="Gene3D" id="3.40.50.1820">
    <property type="entry name" value="alpha/beta hydrolase"/>
    <property type="match status" value="1"/>
</dbReference>
<keyword evidence="5 7" id="KW-0378">Hydrolase</keyword>
<reference evidence="10 11" key="1">
    <citation type="journal article" date="2018" name="Mol. Biol. Evol.">
        <title>Broad Genomic Sampling Reveals a Smut Pathogenic Ancestry of the Fungal Clade Ustilaginomycotina.</title>
        <authorList>
            <person name="Kijpornyongpan T."/>
            <person name="Mondo S.J."/>
            <person name="Barry K."/>
            <person name="Sandor L."/>
            <person name="Lee J."/>
            <person name="Lipzen A."/>
            <person name="Pangilinan J."/>
            <person name="LaButti K."/>
            <person name="Hainaut M."/>
            <person name="Henrissat B."/>
            <person name="Grigoriev I.V."/>
            <person name="Spatafora J.W."/>
            <person name="Aime M.C."/>
        </authorList>
    </citation>
    <scope>NUCLEOTIDE SEQUENCE [LARGE SCALE GENOMIC DNA]</scope>
    <source>
        <strain evidence="10 11">MCA 4186</strain>
    </source>
</reference>
<dbReference type="EMBL" id="KZ819301">
    <property type="protein sequence ID" value="PWN96025.1"/>
    <property type="molecule type" value="Genomic_DNA"/>
</dbReference>
<dbReference type="Gene3D" id="2.130.10.120">
    <property type="entry name" value="Prolyl oligopeptidase, N-terminal domain"/>
    <property type="match status" value="1"/>
</dbReference>
<dbReference type="FunFam" id="3.40.50.1820:FF:000005">
    <property type="entry name" value="Prolyl endopeptidase"/>
    <property type="match status" value="1"/>
</dbReference>
<dbReference type="AlphaFoldDB" id="A0A316Z721"/>
<dbReference type="OrthoDB" id="248387at2759"/>
<evidence type="ECO:0000256" key="7">
    <source>
        <dbReference type="RuleBase" id="RU368024"/>
    </source>
</evidence>
<gene>
    <name evidence="10" type="ORF">FA09DRAFT_331614</name>
</gene>
<keyword evidence="6 7" id="KW-0720">Serine protease</keyword>
<dbReference type="PRINTS" id="PR00862">
    <property type="entry name" value="PROLIGOPTASE"/>
</dbReference>
<name>A0A316Z721_9BASI</name>
<dbReference type="PANTHER" id="PTHR42881">
    <property type="entry name" value="PROLYL ENDOPEPTIDASE"/>
    <property type="match status" value="1"/>
</dbReference>
<dbReference type="FunFam" id="2.130.10.120:FF:000001">
    <property type="entry name" value="Prolyl endopeptidase"/>
    <property type="match status" value="1"/>
</dbReference>